<proteinExistence type="predicted"/>
<dbReference type="AlphaFoldDB" id="A0A7J6KWB3"/>
<evidence type="ECO:0000313" key="2">
    <source>
        <dbReference type="Proteomes" id="UP000570595"/>
    </source>
</evidence>
<dbReference type="EMBL" id="JABAHT010000896">
    <property type="protein sequence ID" value="KAF4651182.1"/>
    <property type="molecule type" value="Genomic_DNA"/>
</dbReference>
<name>A0A7J6KWB3_PEROL</name>
<evidence type="ECO:0000313" key="1">
    <source>
        <dbReference type="EMBL" id="KAF4651182.1"/>
    </source>
</evidence>
<accession>A0A7J6KWB3</accession>
<sequence>MAGSALKGPPGQSYGIRTRDVADLIGPINPWEGRLTAILLDPSGRGQVSLDKIPPLNLRTRDTIGDTLTVWVEVVVRPSGCDHMERGSAAAVALSLSPPLAAAVGSISPDNSICDYPPWNKSSFFDTWWNKTLCLYSTRYIYSITGELPMAINHLEIVVEDAKAHTGSINFPKSHNRPAFRAQYSYYTAHLTRFIQGPHSLNSSIYNFDYDDTTHPLPNNTGINPLRTIDTSSLREVTDRLDLAASRVQFEPDDYDYYEEEDHDEGSGPFRHQFDAIEKNVPVIASTELPIEELEEVCSAAMKLVKENFGGFDSLCGVLYEASQAALSAARRAGWQFIENTVGSRVYTVIPIEH</sequence>
<gene>
    <name evidence="1" type="ORF">FOZ61_010683</name>
</gene>
<feature type="non-terminal residue" evidence="1">
    <location>
        <position position="354"/>
    </location>
</feature>
<reference evidence="1 2" key="1">
    <citation type="submission" date="2020-04" db="EMBL/GenBank/DDBJ databases">
        <title>Perkinsus olseni comparative genomics.</title>
        <authorList>
            <person name="Bogema D.R."/>
        </authorList>
    </citation>
    <scope>NUCLEOTIDE SEQUENCE [LARGE SCALE GENOMIC DNA]</scope>
    <source>
        <strain evidence="1">ATCC PRA-179</strain>
    </source>
</reference>
<organism evidence="1 2">
    <name type="scientific">Perkinsus olseni</name>
    <name type="common">Perkinsus atlanticus</name>
    <dbReference type="NCBI Taxonomy" id="32597"/>
    <lineage>
        <taxon>Eukaryota</taxon>
        <taxon>Sar</taxon>
        <taxon>Alveolata</taxon>
        <taxon>Perkinsozoa</taxon>
        <taxon>Perkinsea</taxon>
        <taxon>Perkinsida</taxon>
        <taxon>Perkinsidae</taxon>
        <taxon>Perkinsus</taxon>
    </lineage>
</organism>
<dbReference type="OrthoDB" id="10382709at2759"/>
<comment type="caution">
    <text evidence="1">The sequence shown here is derived from an EMBL/GenBank/DDBJ whole genome shotgun (WGS) entry which is preliminary data.</text>
</comment>
<dbReference type="Proteomes" id="UP000570595">
    <property type="component" value="Unassembled WGS sequence"/>
</dbReference>
<protein>
    <submittedName>
        <fullName evidence="1">Uncharacterized protein</fullName>
    </submittedName>
</protein>